<dbReference type="Pfam" id="PF03401">
    <property type="entry name" value="TctC"/>
    <property type="match status" value="1"/>
</dbReference>
<dbReference type="Gene3D" id="3.40.190.150">
    <property type="entry name" value="Bordetella uptake gene, domain 1"/>
    <property type="match status" value="1"/>
</dbReference>
<dbReference type="PANTHER" id="PTHR42928:SF5">
    <property type="entry name" value="BLR1237 PROTEIN"/>
    <property type="match status" value="1"/>
</dbReference>
<evidence type="ECO:0000256" key="1">
    <source>
        <dbReference type="ARBA" id="ARBA00006987"/>
    </source>
</evidence>
<gene>
    <name evidence="3" type="ORF">CAL29_02920</name>
</gene>
<evidence type="ECO:0000313" key="3">
    <source>
        <dbReference type="EMBL" id="OZI37385.1"/>
    </source>
</evidence>
<proteinExistence type="inferred from homology"/>
<evidence type="ECO:0000256" key="2">
    <source>
        <dbReference type="SAM" id="SignalP"/>
    </source>
</evidence>
<dbReference type="PANTHER" id="PTHR42928">
    <property type="entry name" value="TRICARBOXYLATE-BINDING PROTEIN"/>
    <property type="match status" value="1"/>
</dbReference>
<dbReference type="SUPFAM" id="SSF53850">
    <property type="entry name" value="Periplasmic binding protein-like II"/>
    <property type="match status" value="1"/>
</dbReference>
<feature type="chain" id="PRO_5012107993" evidence="2">
    <location>
        <begin position="31"/>
        <end position="332"/>
    </location>
</feature>
<reference evidence="4" key="1">
    <citation type="submission" date="2017-05" db="EMBL/GenBank/DDBJ databases">
        <title>Complete and WGS of Bordetella genogroups.</title>
        <authorList>
            <person name="Spilker T."/>
            <person name="Lipuma J."/>
        </authorList>
    </citation>
    <scope>NUCLEOTIDE SEQUENCE [LARGE SCALE GENOMIC DNA]</scope>
    <source>
        <strain evidence="4">AU16122</strain>
    </source>
</reference>
<dbReference type="AlphaFoldDB" id="A0A261SJP1"/>
<dbReference type="Proteomes" id="UP000216020">
    <property type="component" value="Unassembled WGS sequence"/>
</dbReference>
<dbReference type="Gene3D" id="3.40.190.10">
    <property type="entry name" value="Periplasmic binding protein-like II"/>
    <property type="match status" value="1"/>
</dbReference>
<dbReference type="EMBL" id="NEVM01000001">
    <property type="protein sequence ID" value="OZI37385.1"/>
    <property type="molecule type" value="Genomic_DNA"/>
</dbReference>
<name>A0A261SJP1_9BORD</name>
<keyword evidence="2" id="KW-0732">Signal</keyword>
<dbReference type="InterPro" id="IPR042100">
    <property type="entry name" value="Bug_dom1"/>
</dbReference>
<comment type="caution">
    <text evidence="3">The sequence shown here is derived from an EMBL/GenBank/DDBJ whole genome shotgun (WGS) entry which is preliminary data.</text>
</comment>
<dbReference type="PIRSF" id="PIRSF017082">
    <property type="entry name" value="YflP"/>
    <property type="match status" value="1"/>
</dbReference>
<organism evidence="3 4">
    <name type="scientific">Bordetella genomosp. 10</name>
    <dbReference type="NCBI Taxonomy" id="1416804"/>
    <lineage>
        <taxon>Bacteria</taxon>
        <taxon>Pseudomonadati</taxon>
        <taxon>Pseudomonadota</taxon>
        <taxon>Betaproteobacteria</taxon>
        <taxon>Burkholderiales</taxon>
        <taxon>Alcaligenaceae</taxon>
        <taxon>Bordetella</taxon>
    </lineage>
</organism>
<protein>
    <submittedName>
        <fullName evidence="3">ABC transporter substrate-binding protein</fullName>
    </submittedName>
</protein>
<keyword evidence="4" id="KW-1185">Reference proteome</keyword>
<sequence length="332" mass="35878">MLSPYMRRRLCAWLLPLASALSSVPATAHAAANDWPERPVTIVVGYAPGGMTDIVSRLLAKELTATFKQNFIVENKAGAAGQVATEYVARRPADGYTLLITATGYVISPFTQQHVNYDPAKDLLPLAALVQTPNMIVVNPGIPPRTPAEFLEWARKQTSVPYATSGAGGSTHLAGELLRKESGAPFVHVPYRGAAPAVTDTVAGQIQVSVMDSVTVTPFLAAGKLRPIALTSAHRSELFPEIPTLAESGFKDFDVYTWLGLFAPANLPPDIAAKINAATTRIVQAPEMVETLRKQSSEPTPPRDLAQTRQFVLDELDKWRTLVQTTGIRIKD</sequence>
<feature type="signal peptide" evidence="2">
    <location>
        <begin position="1"/>
        <end position="30"/>
    </location>
</feature>
<dbReference type="RefSeq" id="WP_094851491.1">
    <property type="nucleotide sequence ID" value="NZ_NEVM01000001.1"/>
</dbReference>
<evidence type="ECO:0000313" key="4">
    <source>
        <dbReference type="Proteomes" id="UP000216020"/>
    </source>
</evidence>
<dbReference type="OrthoDB" id="8648833at2"/>
<comment type="similarity">
    <text evidence="1">Belongs to the UPF0065 (bug) family.</text>
</comment>
<dbReference type="CDD" id="cd13578">
    <property type="entry name" value="PBP2_Bug27"/>
    <property type="match status" value="1"/>
</dbReference>
<dbReference type="InterPro" id="IPR005064">
    <property type="entry name" value="BUG"/>
</dbReference>
<accession>A0A261SJP1</accession>